<evidence type="ECO:0000256" key="3">
    <source>
        <dbReference type="ARBA" id="ARBA00006401"/>
    </source>
</evidence>
<dbReference type="GO" id="GO:0071500">
    <property type="term" value="P:cellular response to nitrosative stress"/>
    <property type="evidence" value="ECO:0007669"/>
    <property type="project" value="TreeGrafter"/>
</dbReference>
<feature type="domain" description="FAD-binding FR-type" evidence="25">
    <location>
        <begin position="152"/>
        <end position="262"/>
    </location>
</feature>
<keyword evidence="15" id="KW-0408">Iron</keyword>
<dbReference type="PROSITE" id="PS51384">
    <property type="entry name" value="FAD_FR"/>
    <property type="match status" value="1"/>
</dbReference>
<evidence type="ECO:0000256" key="5">
    <source>
        <dbReference type="ARBA" id="ARBA00012229"/>
    </source>
</evidence>
<evidence type="ECO:0000256" key="10">
    <source>
        <dbReference type="ARBA" id="ARBA00022630"/>
    </source>
</evidence>
<dbReference type="PRINTS" id="PR00410">
    <property type="entry name" value="PHEHYDRXLASE"/>
</dbReference>
<evidence type="ECO:0000256" key="4">
    <source>
        <dbReference type="ARBA" id="ARBA00008414"/>
    </source>
</evidence>
<dbReference type="PROSITE" id="PS01033">
    <property type="entry name" value="GLOBIN"/>
    <property type="match status" value="1"/>
</dbReference>
<dbReference type="GO" id="GO:0019825">
    <property type="term" value="F:oxygen binding"/>
    <property type="evidence" value="ECO:0007669"/>
    <property type="project" value="InterPro"/>
</dbReference>
<name>A0A1V3A045_9GAMM</name>
<evidence type="ECO:0000313" key="27">
    <source>
        <dbReference type="Proteomes" id="UP000189177"/>
    </source>
</evidence>
<dbReference type="Gene3D" id="3.40.50.80">
    <property type="entry name" value="Nucleotide-binding domain of ferredoxin-NADP reductase (FNR) module"/>
    <property type="match status" value="1"/>
</dbReference>
<dbReference type="InterPro" id="IPR000971">
    <property type="entry name" value="Globin"/>
</dbReference>
<dbReference type="Gene3D" id="2.40.30.10">
    <property type="entry name" value="Translation factors"/>
    <property type="match status" value="1"/>
</dbReference>
<organism evidence="26 27">
    <name type="scientific">Thioalkalivibrio halophilus</name>
    <dbReference type="NCBI Taxonomy" id="252474"/>
    <lineage>
        <taxon>Bacteria</taxon>
        <taxon>Pseudomonadati</taxon>
        <taxon>Pseudomonadota</taxon>
        <taxon>Gammaproteobacteria</taxon>
        <taxon>Chromatiales</taxon>
        <taxon>Ectothiorhodospiraceae</taxon>
        <taxon>Thioalkalivibrio</taxon>
    </lineage>
</organism>
<comment type="catalytic activity">
    <reaction evidence="22">
        <text>2 nitric oxide + NADPH + 2 O2 = 2 nitrate + NADP(+) + H(+)</text>
        <dbReference type="Rhea" id="RHEA:19465"/>
        <dbReference type="ChEBI" id="CHEBI:15378"/>
        <dbReference type="ChEBI" id="CHEBI:15379"/>
        <dbReference type="ChEBI" id="CHEBI:16480"/>
        <dbReference type="ChEBI" id="CHEBI:17632"/>
        <dbReference type="ChEBI" id="CHEBI:57783"/>
        <dbReference type="ChEBI" id="CHEBI:58349"/>
        <dbReference type="EC" id="1.14.12.17"/>
    </reaction>
</comment>
<dbReference type="SUPFAM" id="SSF46458">
    <property type="entry name" value="Globin-like"/>
    <property type="match status" value="1"/>
</dbReference>
<comment type="catalytic activity">
    <reaction evidence="21">
        <text>2 nitric oxide + NADH + 2 O2 = 2 nitrate + NAD(+) + H(+)</text>
        <dbReference type="Rhea" id="RHEA:19469"/>
        <dbReference type="ChEBI" id="CHEBI:15378"/>
        <dbReference type="ChEBI" id="CHEBI:15379"/>
        <dbReference type="ChEBI" id="CHEBI:16480"/>
        <dbReference type="ChEBI" id="CHEBI:17632"/>
        <dbReference type="ChEBI" id="CHEBI:57540"/>
        <dbReference type="ChEBI" id="CHEBI:57945"/>
        <dbReference type="EC" id="1.14.12.17"/>
    </reaction>
</comment>
<feature type="domain" description="Globin" evidence="24">
    <location>
        <begin position="1"/>
        <end position="138"/>
    </location>
</feature>
<dbReference type="GO" id="GO:0005344">
    <property type="term" value="F:oxygen carrier activity"/>
    <property type="evidence" value="ECO:0007669"/>
    <property type="project" value="UniProtKB-KW"/>
</dbReference>
<evidence type="ECO:0000256" key="19">
    <source>
        <dbReference type="ARBA" id="ARBA00030929"/>
    </source>
</evidence>
<dbReference type="GO" id="GO:0046872">
    <property type="term" value="F:metal ion binding"/>
    <property type="evidence" value="ECO:0007669"/>
    <property type="project" value="UniProtKB-KW"/>
</dbReference>
<evidence type="ECO:0000256" key="9">
    <source>
        <dbReference type="ARBA" id="ARBA00022621"/>
    </source>
</evidence>
<dbReference type="SUPFAM" id="SSF52343">
    <property type="entry name" value="Ferredoxin reductase-like, C-terminal NADP-linked domain"/>
    <property type="match status" value="1"/>
</dbReference>
<keyword evidence="8 23" id="KW-0349">Heme</keyword>
<dbReference type="CDD" id="cd08922">
    <property type="entry name" value="FHb-globin"/>
    <property type="match status" value="1"/>
</dbReference>
<accession>A0A1V3A045</accession>
<comment type="function">
    <text evidence="17">Is involved in NO detoxification in an aerobic process, termed nitric oxide dioxygenase (NOD) reaction that utilizes O(2) and NAD(P)H to convert NO to nitrate, which protects the bacterium from various noxious nitrogen compounds. Therefore, plays a central role in the inducible response to nitrosative stress.</text>
</comment>
<evidence type="ECO:0000256" key="11">
    <source>
        <dbReference type="ARBA" id="ARBA00022723"/>
    </source>
</evidence>
<evidence type="ECO:0000256" key="17">
    <source>
        <dbReference type="ARBA" id="ARBA00025094"/>
    </source>
</evidence>
<evidence type="ECO:0000256" key="6">
    <source>
        <dbReference type="ARBA" id="ARBA00014637"/>
    </source>
</evidence>
<protein>
    <recommendedName>
        <fullName evidence="6">Flavohemoprotein</fullName>
        <ecNumber evidence="5">1.14.12.17</ecNumber>
    </recommendedName>
    <alternativeName>
        <fullName evidence="19">Flavohemoglobin</fullName>
    </alternativeName>
    <alternativeName>
        <fullName evidence="18">Hemoglobin-like protein</fullName>
    </alternativeName>
    <alternativeName>
        <fullName evidence="20">Nitric oxide dioxygenase</fullName>
    </alternativeName>
</protein>
<evidence type="ECO:0000256" key="2">
    <source>
        <dbReference type="ARBA" id="ARBA00001974"/>
    </source>
</evidence>
<keyword evidence="27" id="KW-1185">Reference proteome</keyword>
<dbReference type="InterPro" id="IPR017938">
    <property type="entry name" value="Riboflavin_synthase-like_b-brl"/>
</dbReference>
<dbReference type="STRING" id="252474.B1A74_04505"/>
<dbReference type="AlphaFoldDB" id="A0A1V3A045"/>
<evidence type="ECO:0000256" key="15">
    <source>
        <dbReference type="ARBA" id="ARBA00023004"/>
    </source>
</evidence>
<dbReference type="InterPro" id="IPR039261">
    <property type="entry name" value="FNR_nucleotide-bd"/>
</dbReference>
<keyword evidence="7" id="KW-0216">Detoxification</keyword>
<dbReference type="GO" id="GO:0020037">
    <property type="term" value="F:heme binding"/>
    <property type="evidence" value="ECO:0007669"/>
    <property type="project" value="InterPro"/>
</dbReference>
<evidence type="ECO:0000256" key="13">
    <source>
        <dbReference type="ARBA" id="ARBA00022857"/>
    </source>
</evidence>
<dbReference type="Pfam" id="PF00042">
    <property type="entry name" value="Globin"/>
    <property type="match status" value="1"/>
</dbReference>
<evidence type="ECO:0000259" key="25">
    <source>
        <dbReference type="PROSITE" id="PS51384"/>
    </source>
</evidence>
<evidence type="ECO:0000256" key="1">
    <source>
        <dbReference type="ARBA" id="ARBA00001970"/>
    </source>
</evidence>
<keyword evidence="23" id="KW-0813">Transport</keyword>
<evidence type="ECO:0000256" key="23">
    <source>
        <dbReference type="RuleBase" id="RU000356"/>
    </source>
</evidence>
<evidence type="ECO:0000256" key="18">
    <source>
        <dbReference type="ARBA" id="ARBA00030024"/>
    </source>
</evidence>
<keyword evidence="14" id="KW-0560">Oxidoreductase</keyword>
<evidence type="ECO:0000256" key="21">
    <source>
        <dbReference type="ARBA" id="ARBA00048649"/>
    </source>
</evidence>
<dbReference type="EMBL" id="MUZR01000011">
    <property type="protein sequence ID" value="OOC10699.1"/>
    <property type="molecule type" value="Genomic_DNA"/>
</dbReference>
<evidence type="ECO:0000256" key="16">
    <source>
        <dbReference type="ARBA" id="ARBA00023027"/>
    </source>
</evidence>
<dbReference type="RefSeq" id="WP_077243894.1">
    <property type="nucleotide sequence ID" value="NZ_MUZR01000011.1"/>
</dbReference>
<dbReference type="GO" id="GO:0071949">
    <property type="term" value="F:FAD binding"/>
    <property type="evidence" value="ECO:0007669"/>
    <property type="project" value="TreeGrafter"/>
</dbReference>
<evidence type="ECO:0000256" key="8">
    <source>
        <dbReference type="ARBA" id="ARBA00022617"/>
    </source>
</evidence>
<evidence type="ECO:0000256" key="12">
    <source>
        <dbReference type="ARBA" id="ARBA00022827"/>
    </source>
</evidence>
<keyword evidence="16" id="KW-0520">NAD</keyword>
<dbReference type="SUPFAM" id="SSF63380">
    <property type="entry name" value="Riboflavin synthase domain-like"/>
    <property type="match status" value="1"/>
</dbReference>
<comment type="caution">
    <text evidence="26">The sequence shown here is derived from an EMBL/GenBank/DDBJ whole genome shotgun (WGS) entry which is preliminary data.</text>
</comment>
<dbReference type="CDD" id="cd06184">
    <property type="entry name" value="flavohem_like_fad_nad_binding"/>
    <property type="match status" value="1"/>
</dbReference>
<sequence length="398" mass="43947">MLESGTREIVKSTVPVLAEHGETITRRFYARMFEAHPELRNVFNQAHQAAGEQPHALARAVMAWAEHIDEPQVLEDTVRRIAHKHVSLRVTADQYAIVGEHLLGAMGEVLGEAATPEIVGAWEQAYWELARILIDAEQSLYDEQAAQTGGWTGWRRFRIHSKMPESREITSFELVPEDGGAIPEHRPGQYVSVRMDLLEEGIVQPRQYSLTHPPGSDALRISVKREAGNGAPDGRVSGRLHDALGEGDCVEVSAPAGDFVLPPGEHPLVLVAGGVGITPLLSMLHELDRAGMPRPVTLLHGVREREVRAFTGEIEALRARHPERLKVAVFLEDGDAREPDEYAGRVDPARLAPDMLPPAAEVRVSGPLPFIRDQRDRLTDAGIPPERIFHEVFGPDVL</sequence>
<proteinExistence type="inferred from homology"/>
<dbReference type="OrthoDB" id="9796486at2"/>
<keyword evidence="11" id="KW-0479">Metal-binding</keyword>
<dbReference type="InterPro" id="IPR012292">
    <property type="entry name" value="Globin/Proto"/>
</dbReference>
<dbReference type="InterPro" id="IPR017927">
    <property type="entry name" value="FAD-bd_FR_type"/>
</dbReference>
<dbReference type="FunFam" id="1.10.490.10:FF:000003">
    <property type="entry name" value="Flavohemoprotein"/>
    <property type="match status" value="1"/>
</dbReference>
<evidence type="ECO:0000256" key="7">
    <source>
        <dbReference type="ARBA" id="ARBA00022575"/>
    </source>
</evidence>
<dbReference type="GO" id="GO:0046210">
    <property type="term" value="P:nitric oxide catabolic process"/>
    <property type="evidence" value="ECO:0007669"/>
    <property type="project" value="TreeGrafter"/>
</dbReference>
<evidence type="ECO:0000313" key="26">
    <source>
        <dbReference type="EMBL" id="OOC10699.1"/>
    </source>
</evidence>
<dbReference type="Gene3D" id="1.10.490.10">
    <property type="entry name" value="Globins"/>
    <property type="match status" value="1"/>
</dbReference>
<comment type="similarity">
    <text evidence="4">Belongs to the globin family. Two-domain flavohemoproteins subfamily.</text>
</comment>
<comment type="similarity">
    <text evidence="3">In the C-terminal section; belongs to the flavoprotein pyridine nucleotide cytochrome reductase family.</text>
</comment>
<dbReference type="PANTHER" id="PTHR43396:SF3">
    <property type="entry name" value="FLAVOHEMOPROTEIN"/>
    <property type="match status" value="1"/>
</dbReference>
<comment type="cofactor">
    <cofactor evidence="1">
        <name>heme b</name>
        <dbReference type="ChEBI" id="CHEBI:60344"/>
    </cofactor>
</comment>
<dbReference type="EC" id="1.14.12.17" evidence="5"/>
<evidence type="ECO:0000256" key="20">
    <source>
        <dbReference type="ARBA" id="ARBA00033187"/>
    </source>
</evidence>
<keyword evidence="12" id="KW-0274">FAD</keyword>
<dbReference type="Proteomes" id="UP000189177">
    <property type="component" value="Unassembled WGS sequence"/>
</dbReference>
<comment type="cofactor">
    <cofactor evidence="2">
        <name>FAD</name>
        <dbReference type="ChEBI" id="CHEBI:57692"/>
    </cofactor>
</comment>
<dbReference type="InterPro" id="IPR001433">
    <property type="entry name" value="OxRdtase_FAD/NAD-bd"/>
</dbReference>
<evidence type="ECO:0000256" key="14">
    <source>
        <dbReference type="ARBA" id="ARBA00023002"/>
    </source>
</evidence>
<reference evidence="26 27" key="1">
    <citation type="submission" date="2017-02" db="EMBL/GenBank/DDBJ databases">
        <title>Genomic diversity within the haloalkaliphilic genus Thioalkalivibrio.</title>
        <authorList>
            <person name="Ahn A.-C."/>
            <person name="Meier-Kolthoff J."/>
            <person name="Overmars L."/>
            <person name="Richter M."/>
            <person name="Woyke T."/>
            <person name="Sorokin D.Y."/>
            <person name="Muyzer G."/>
        </authorList>
    </citation>
    <scope>NUCLEOTIDE SEQUENCE [LARGE SCALE GENOMIC DNA]</scope>
    <source>
        <strain evidence="26 27">HL17</strain>
    </source>
</reference>
<dbReference type="NCBIfam" id="NF009805">
    <property type="entry name" value="PRK13289.1"/>
    <property type="match status" value="1"/>
</dbReference>
<dbReference type="Pfam" id="PF00175">
    <property type="entry name" value="NAD_binding_1"/>
    <property type="match status" value="1"/>
</dbReference>
<dbReference type="FunFam" id="2.40.30.10:FF:000034">
    <property type="entry name" value="Flavohemoprotein"/>
    <property type="match status" value="1"/>
</dbReference>
<keyword evidence="26" id="KW-0223">Dioxygenase</keyword>
<dbReference type="GO" id="GO:0009636">
    <property type="term" value="P:response to toxic substance"/>
    <property type="evidence" value="ECO:0007669"/>
    <property type="project" value="UniProtKB-KW"/>
</dbReference>
<evidence type="ECO:0000256" key="22">
    <source>
        <dbReference type="ARBA" id="ARBA00049433"/>
    </source>
</evidence>
<gene>
    <name evidence="26" type="ORF">B1A74_04505</name>
</gene>
<dbReference type="GO" id="GO:0008941">
    <property type="term" value="F:nitric oxide dioxygenase NAD(P)H activity"/>
    <property type="evidence" value="ECO:0007669"/>
    <property type="project" value="UniProtKB-EC"/>
</dbReference>
<keyword evidence="10" id="KW-0285">Flavoprotein</keyword>
<dbReference type="InterPro" id="IPR009050">
    <property type="entry name" value="Globin-like_sf"/>
</dbReference>
<keyword evidence="13" id="KW-0521">NADP</keyword>
<keyword evidence="9 23" id="KW-0561">Oxygen transport</keyword>
<evidence type="ECO:0000259" key="24">
    <source>
        <dbReference type="PROSITE" id="PS01033"/>
    </source>
</evidence>
<dbReference type="PANTHER" id="PTHR43396">
    <property type="entry name" value="FLAVOHEMOPROTEIN"/>
    <property type="match status" value="1"/>
</dbReference>